<dbReference type="EMBL" id="SNRY01000238">
    <property type="protein sequence ID" value="KAA6344036.1"/>
    <property type="molecule type" value="Genomic_DNA"/>
</dbReference>
<name>A0A5J4SD67_9ZZZZ</name>
<protein>
    <submittedName>
        <fullName evidence="1">Uncharacterized protein</fullName>
    </submittedName>
</protein>
<sequence>DFSNLIIGEWSGIDLTVDMYTQATKGAVRLVINAYFDAQVATERLKAFAIGTVVPPTADGLDWQEMQNKKK</sequence>
<proteinExistence type="predicted"/>
<dbReference type="AlphaFoldDB" id="A0A5J4SD67"/>
<feature type="non-terminal residue" evidence="1">
    <location>
        <position position="1"/>
    </location>
</feature>
<gene>
    <name evidence="1" type="ORF">EZS27_008293</name>
</gene>
<evidence type="ECO:0000313" key="1">
    <source>
        <dbReference type="EMBL" id="KAA6344036.1"/>
    </source>
</evidence>
<accession>A0A5J4SD67</accession>
<reference evidence="1" key="1">
    <citation type="submission" date="2019-03" db="EMBL/GenBank/DDBJ databases">
        <title>Single cell metagenomics reveals metabolic interactions within the superorganism composed of flagellate Streblomastix strix and complex community of Bacteroidetes bacteria on its surface.</title>
        <authorList>
            <person name="Treitli S.C."/>
            <person name="Kolisko M."/>
            <person name="Husnik F."/>
            <person name="Keeling P."/>
            <person name="Hampl V."/>
        </authorList>
    </citation>
    <scope>NUCLEOTIDE SEQUENCE</scope>
    <source>
        <strain evidence="1">STM</strain>
    </source>
</reference>
<organism evidence="1">
    <name type="scientific">termite gut metagenome</name>
    <dbReference type="NCBI Taxonomy" id="433724"/>
    <lineage>
        <taxon>unclassified sequences</taxon>
        <taxon>metagenomes</taxon>
        <taxon>organismal metagenomes</taxon>
    </lineage>
</organism>
<comment type="caution">
    <text evidence="1">The sequence shown here is derived from an EMBL/GenBank/DDBJ whole genome shotgun (WGS) entry which is preliminary data.</text>
</comment>